<accession>A0A084EZC8</accession>
<name>A0A084EZC8_9BACT</name>
<evidence type="ECO:0000256" key="2">
    <source>
        <dbReference type="SAM" id="SignalP"/>
    </source>
</evidence>
<feature type="signal peptide" evidence="2">
    <location>
        <begin position="1"/>
        <end position="27"/>
    </location>
</feature>
<dbReference type="eggNOG" id="ENOG5031ZAS">
    <property type="taxonomic scope" value="Bacteria"/>
</dbReference>
<dbReference type="RefSeq" id="WP_038102627.1">
    <property type="nucleotide sequence ID" value="NZ_JFDP01000046.1"/>
</dbReference>
<evidence type="ECO:0000313" key="4">
    <source>
        <dbReference type="Proteomes" id="UP000028537"/>
    </source>
</evidence>
<feature type="region of interest" description="Disordered" evidence="1">
    <location>
        <begin position="31"/>
        <end position="238"/>
    </location>
</feature>
<keyword evidence="4" id="KW-1185">Reference proteome</keyword>
<organism evidence="3 4">
    <name type="scientific">Ureaplasma diversum NCTC 246</name>
    <dbReference type="NCBI Taxonomy" id="1188241"/>
    <lineage>
        <taxon>Bacteria</taxon>
        <taxon>Bacillati</taxon>
        <taxon>Mycoplasmatota</taxon>
        <taxon>Mycoplasmoidales</taxon>
        <taxon>Mycoplasmoidaceae</taxon>
        <taxon>Ureaplasma</taxon>
    </lineage>
</organism>
<dbReference type="AlphaFoldDB" id="A0A084EZC8"/>
<evidence type="ECO:0008006" key="5">
    <source>
        <dbReference type="Google" id="ProtNLM"/>
    </source>
</evidence>
<feature type="chain" id="PRO_5001774970" description="Lipoprotein" evidence="2">
    <location>
        <begin position="28"/>
        <end position="359"/>
    </location>
</feature>
<reference evidence="3 4" key="1">
    <citation type="submission" date="2014-02" db="EMBL/GenBank/DDBJ databases">
        <title>Genome sequence of Ureaplasma diversum strain 246.</title>
        <authorList>
            <person name="Sirand-Pugnet P."/>
            <person name="Breton M."/>
            <person name="Dordet-Frisoni E."/>
            <person name="Baranowski E."/>
            <person name="Barre A."/>
            <person name="Couture C."/>
            <person name="Dupuy V."/>
            <person name="Gaurivaud P."/>
            <person name="Jacob D."/>
            <person name="Lemaitre C."/>
            <person name="Manso-Silvan L."/>
            <person name="Nikolski M."/>
            <person name="Nouvel L.-X."/>
            <person name="Poumarat F."/>
            <person name="Tardy F."/>
            <person name="Thebault P."/>
            <person name="Theil S."/>
            <person name="Citti C."/>
            <person name="Thiaucourt F."/>
            <person name="Blanchard A."/>
        </authorList>
    </citation>
    <scope>NUCLEOTIDE SEQUENCE [LARGE SCALE GENOMIC DNA]</scope>
    <source>
        <strain evidence="3 4">NCTC 246</strain>
    </source>
</reference>
<feature type="compositionally biased region" description="Basic and acidic residues" evidence="1">
    <location>
        <begin position="227"/>
        <end position="238"/>
    </location>
</feature>
<feature type="compositionally biased region" description="Basic and acidic residues" evidence="1">
    <location>
        <begin position="135"/>
        <end position="148"/>
    </location>
</feature>
<feature type="compositionally biased region" description="Low complexity" evidence="1">
    <location>
        <begin position="50"/>
        <end position="86"/>
    </location>
</feature>
<feature type="compositionally biased region" description="Basic and acidic residues" evidence="1">
    <location>
        <begin position="110"/>
        <end position="120"/>
    </location>
</feature>
<dbReference type="EMBL" id="JFDP01000046">
    <property type="protein sequence ID" value="KEZ23320.1"/>
    <property type="molecule type" value="Genomic_DNA"/>
</dbReference>
<proteinExistence type="predicted"/>
<dbReference type="PROSITE" id="PS51257">
    <property type="entry name" value="PROKAR_LIPOPROTEIN"/>
    <property type="match status" value="1"/>
</dbReference>
<keyword evidence="2" id="KW-0732">Signal</keyword>
<sequence length="359" mass="38387">MSKFKNKKALALSVGAIMAGVSVIGVAAACAPTKAKPNKPTEKKVEQPQTSGNESSNPGSGSTTNPSGQGSNNGGTTNPTSGSSKTSPEKTQPSTPETTPKNDNGTSGDNKQDDKSKEMMQGDVSTPGSQNGEQPKVESGDGKTENAKTEQPIEGSNSQSGKKTEEGNSQTETGKPQPDPQTNSTENQQSGSQPSKKADESNSQTETGKPQPNPQANSTENAQPGMKAEDPDKQKEMDLKSKLTLVTFSRQQSYFWLRLNTSKETFDKLKDGRLKFLLDKGNGTFEEQASLFEQGGRKAYYVNDKVEADGSVSFSISSDQPYGGNQNEKGKYKVTQIWLLGDDSKNNLLNQNNKTVDVQ</sequence>
<protein>
    <recommendedName>
        <fullName evidence="5">Lipoprotein</fullName>
    </recommendedName>
</protein>
<feature type="compositionally biased region" description="Polar residues" evidence="1">
    <location>
        <begin position="89"/>
        <end position="109"/>
    </location>
</feature>
<evidence type="ECO:0000256" key="1">
    <source>
        <dbReference type="SAM" id="MobiDB-lite"/>
    </source>
</evidence>
<feature type="compositionally biased region" description="Polar residues" evidence="1">
    <location>
        <begin position="123"/>
        <end position="133"/>
    </location>
</feature>
<evidence type="ECO:0000313" key="3">
    <source>
        <dbReference type="EMBL" id="KEZ23320.1"/>
    </source>
</evidence>
<dbReference type="Proteomes" id="UP000028537">
    <property type="component" value="Unassembled WGS sequence"/>
</dbReference>
<gene>
    <name evidence="3" type="ORF">UDIV_3580</name>
</gene>
<comment type="caution">
    <text evidence="3">The sequence shown here is derived from an EMBL/GenBank/DDBJ whole genome shotgun (WGS) entry which is preliminary data.</text>
</comment>
<feature type="compositionally biased region" description="Polar residues" evidence="1">
    <location>
        <begin position="154"/>
        <end position="222"/>
    </location>
</feature>